<evidence type="ECO:0000256" key="7">
    <source>
        <dbReference type="ARBA" id="ARBA00023136"/>
    </source>
</evidence>
<feature type="compositionally biased region" description="Polar residues" evidence="10">
    <location>
        <begin position="17"/>
        <end position="26"/>
    </location>
</feature>
<reference evidence="14" key="2">
    <citation type="journal article" date="2013" name="Nat. Commun.">
        <title>Genome of the Chinese tree shrew.</title>
        <authorList>
            <person name="Fan Y."/>
            <person name="Huang Z.Y."/>
            <person name="Cao C.C."/>
            <person name="Chen C.S."/>
            <person name="Chen Y.X."/>
            <person name="Fan D.D."/>
            <person name="He J."/>
            <person name="Hou H.L."/>
            <person name="Hu L."/>
            <person name="Hu X.T."/>
            <person name="Jiang X.T."/>
            <person name="Lai R."/>
            <person name="Lang Y.S."/>
            <person name="Liang B."/>
            <person name="Liao S.G."/>
            <person name="Mu D."/>
            <person name="Ma Y.Y."/>
            <person name="Niu Y.Y."/>
            <person name="Sun X.Q."/>
            <person name="Xia J.Q."/>
            <person name="Xiao J."/>
            <person name="Xiong Z.Q."/>
            <person name="Xu L."/>
            <person name="Yang L."/>
            <person name="Zhang Y."/>
            <person name="Zhao W."/>
            <person name="Zhao X.D."/>
            <person name="Zheng Y.T."/>
            <person name="Zhou J.M."/>
            <person name="Zhu Y.B."/>
            <person name="Zhang G.J."/>
            <person name="Wang J."/>
            <person name="Yao Y.G."/>
        </authorList>
    </citation>
    <scope>NUCLEOTIDE SEQUENCE [LARGE SCALE GENOMIC DNA]</scope>
</reference>
<keyword evidence="4" id="KW-0630">Potassium</keyword>
<dbReference type="EMBL" id="KB320476">
    <property type="protein sequence ID" value="ELW71004.1"/>
    <property type="molecule type" value="Genomic_DNA"/>
</dbReference>
<feature type="transmembrane region" description="Helical" evidence="11">
    <location>
        <begin position="242"/>
        <end position="263"/>
    </location>
</feature>
<feature type="transmembrane region" description="Helical" evidence="11">
    <location>
        <begin position="476"/>
        <end position="495"/>
    </location>
</feature>
<evidence type="ECO:0000256" key="1">
    <source>
        <dbReference type="ARBA" id="ARBA00004141"/>
    </source>
</evidence>
<dbReference type="GO" id="GO:0022841">
    <property type="term" value="F:potassium ion leak channel activity"/>
    <property type="evidence" value="ECO:0007669"/>
    <property type="project" value="TreeGrafter"/>
</dbReference>
<dbReference type="GO" id="GO:0030322">
    <property type="term" value="P:stabilization of membrane potential"/>
    <property type="evidence" value="ECO:0007669"/>
    <property type="project" value="TreeGrafter"/>
</dbReference>
<comment type="similarity">
    <text evidence="9">Belongs to the two pore domain potassium channel (TC 1.A.1.8) family.</text>
</comment>
<dbReference type="Gene3D" id="1.10.287.70">
    <property type="match status" value="1"/>
</dbReference>
<dbReference type="GO" id="GO:0005886">
    <property type="term" value="C:plasma membrane"/>
    <property type="evidence" value="ECO:0007669"/>
    <property type="project" value="TreeGrafter"/>
</dbReference>
<gene>
    <name evidence="13" type="ORF">TREES_T100020251</name>
</gene>
<evidence type="ECO:0000256" key="3">
    <source>
        <dbReference type="ARBA" id="ARBA00022692"/>
    </source>
</evidence>
<evidence type="ECO:0000256" key="11">
    <source>
        <dbReference type="SAM" id="Phobius"/>
    </source>
</evidence>
<accession>M0QT28</accession>
<protein>
    <submittedName>
        <fullName evidence="13">Potassium channel subfamily K member 18</fullName>
    </submittedName>
</protein>
<dbReference type="eggNOG" id="KOG1418">
    <property type="taxonomic scope" value="Eukaryota"/>
</dbReference>
<evidence type="ECO:0000256" key="9">
    <source>
        <dbReference type="RuleBase" id="RU003857"/>
    </source>
</evidence>
<dbReference type="SUPFAM" id="SSF81324">
    <property type="entry name" value="Voltage-gated potassium channels"/>
    <property type="match status" value="2"/>
</dbReference>
<dbReference type="Pfam" id="PF07885">
    <property type="entry name" value="Ion_trans_2"/>
    <property type="match status" value="2"/>
</dbReference>
<evidence type="ECO:0000259" key="12">
    <source>
        <dbReference type="Pfam" id="PF07885"/>
    </source>
</evidence>
<dbReference type="STRING" id="246437.M0QT28"/>
<evidence type="ECO:0000256" key="10">
    <source>
        <dbReference type="SAM" id="MobiDB-lite"/>
    </source>
</evidence>
<keyword evidence="8 9" id="KW-0407">Ion channel</keyword>
<name>M0QT28_TUPCH</name>
<keyword evidence="6 9" id="KW-0406">Ion transport</keyword>
<reference evidence="14" key="1">
    <citation type="submission" date="2012-07" db="EMBL/GenBank/DDBJ databases">
        <title>Genome of the Chinese tree shrew, a rising model animal genetically related to primates.</title>
        <authorList>
            <person name="Zhang G."/>
            <person name="Fan Y."/>
            <person name="Yao Y."/>
            <person name="Huang Z."/>
        </authorList>
    </citation>
    <scope>NUCLEOTIDE SEQUENCE [LARGE SCALE GENOMIC DNA]</scope>
</reference>
<evidence type="ECO:0000256" key="6">
    <source>
        <dbReference type="ARBA" id="ARBA00023065"/>
    </source>
</evidence>
<feature type="transmembrane region" description="Helical" evidence="11">
    <location>
        <begin position="275"/>
        <end position="300"/>
    </location>
</feature>
<keyword evidence="14" id="KW-1185">Reference proteome</keyword>
<feature type="region of interest" description="Disordered" evidence="10">
    <location>
        <begin position="1"/>
        <end position="52"/>
    </location>
</feature>
<organism evidence="13 14">
    <name type="scientific">Tupaia chinensis</name>
    <name type="common">Chinese tree shrew</name>
    <name type="synonym">Tupaia belangeri chinensis</name>
    <dbReference type="NCBI Taxonomy" id="246437"/>
    <lineage>
        <taxon>Eukaryota</taxon>
        <taxon>Metazoa</taxon>
        <taxon>Chordata</taxon>
        <taxon>Craniata</taxon>
        <taxon>Vertebrata</taxon>
        <taxon>Euteleostomi</taxon>
        <taxon>Mammalia</taxon>
        <taxon>Eutheria</taxon>
        <taxon>Euarchontoglires</taxon>
        <taxon>Scandentia</taxon>
        <taxon>Tupaiidae</taxon>
        <taxon>Tupaia</taxon>
    </lineage>
</organism>
<proteinExistence type="inferred from homology"/>
<evidence type="ECO:0000313" key="14">
    <source>
        <dbReference type="Proteomes" id="UP000011518"/>
    </source>
</evidence>
<evidence type="ECO:0000313" key="13">
    <source>
        <dbReference type="EMBL" id="ELW71004.1"/>
    </source>
</evidence>
<dbReference type="InParanoid" id="M0QT28"/>
<sequence>MPGLRGCGQEVGATAQPHAQTSSPSQCRGLEGLPGCPTPNGRAAGGQAPRALGRSSKWVRETLCVHHLTESEILMIHKENGKASMLFMASDPDILEGITLVRSREWHMRPAVLLSSLTSTRKVPPEEHVPVQFCLSWVCAVGRMEDAGPPQARRCCPECLGKLFPGLCFLCSLVTYALVGAALFSAIEGGQVLGRSTDDQGFEMFLEKLCSILECNKTVMEHSKQALREHLQRVKPQWFADWSFLSALFFCCTVFSTVGYGHIYPVTRLGKYLCMLYALFGIPLMFLVLTDTGDFLATILSTSYDRFRKLPFLTRHLNKWCSQPLCRGQPASRPAEEVIPQIVISAEELPGPAPGKRPSGPNCNTELFERLLAREKQSSLQLPAQAMERSSSCPELVSGRLSDSIISNLEEVGRQVERLDVPLPVIVLVVFAYISCAAAILPIWETELGFEDAFYFCFVTLTTIGFGDTVLEHPNFFLFFSIYIIIGMEITYIALKLMQNRLIDIYKKLMLFFANGKFYHLVKK</sequence>
<feature type="domain" description="Potassium channel" evidence="12">
    <location>
        <begin position="430"/>
        <end position="502"/>
    </location>
</feature>
<dbReference type="PRINTS" id="PR01333">
    <property type="entry name" value="2POREKCHANEL"/>
</dbReference>
<feature type="domain" description="Potassium channel" evidence="12">
    <location>
        <begin position="238"/>
        <end position="296"/>
    </location>
</feature>
<dbReference type="AlphaFoldDB" id="M0QT28"/>
<evidence type="ECO:0000256" key="2">
    <source>
        <dbReference type="ARBA" id="ARBA00022448"/>
    </source>
</evidence>
<evidence type="ECO:0000256" key="5">
    <source>
        <dbReference type="ARBA" id="ARBA00022989"/>
    </source>
</evidence>
<feature type="transmembrane region" description="Helical" evidence="11">
    <location>
        <begin position="163"/>
        <end position="187"/>
    </location>
</feature>
<keyword evidence="7 11" id="KW-0472">Membrane</keyword>
<dbReference type="Proteomes" id="UP000011518">
    <property type="component" value="Unassembled WGS sequence"/>
</dbReference>
<keyword evidence="2 9" id="KW-0813">Transport</keyword>
<comment type="subcellular location">
    <subcellularLocation>
        <location evidence="1">Membrane</location>
        <topology evidence="1">Multi-pass membrane protein</topology>
    </subcellularLocation>
</comment>
<feature type="transmembrane region" description="Helical" evidence="11">
    <location>
        <begin position="423"/>
        <end position="444"/>
    </location>
</feature>
<evidence type="ECO:0000256" key="4">
    <source>
        <dbReference type="ARBA" id="ARBA00022958"/>
    </source>
</evidence>
<dbReference type="FunCoup" id="M0QT28">
    <property type="interactions" value="73"/>
</dbReference>
<dbReference type="GO" id="GO:0015271">
    <property type="term" value="F:outward rectifier potassium channel activity"/>
    <property type="evidence" value="ECO:0007669"/>
    <property type="project" value="TreeGrafter"/>
</dbReference>
<keyword evidence="5 11" id="KW-1133">Transmembrane helix</keyword>
<keyword evidence="3 9" id="KW-0812">Transmembrane</keyword>
<dbReference type="PANTHER" id="PTHR11003:SF346">
    <property type="entry name" value="POTASSIUM CHANNEL SUBFAMILY K MEMBER 18"/>
    <property type="match status" value="1"/>
</dbReference>
<dbReference type="InterPro" id="IPR003280">
    <property type="entry name" value="2pore_dom_K_chnl"/>
</dbReference>
<dbReference type="PANTHER" id="PTHR11003">
    <property type="entry name" value="POTASSIUM CHANNEL, SUBFAMILY K"/>
    <property type="match status" value="1"/>
</dbReference>
<evidence type="ECO:0000256" key="8">
    <source>
        <dbReference type="ARBA" id="ARBA00023303"/>
    </source>
</evidence>
<dbReference type="InterPro" id="IPR013099">
    <property type="entry name" value="K_chnl_dom"/>
</dbReference>